<comment type="caution">
    <text evidence="3">The sequence shown here is derived from an EMBL/GenBank/DDBJ whole genome shotgun (WGS) entry which is preliminary data.</text>
</comment>
<evidence type="ECO:0000256" key="1">
    <source>
        <dbReference type="SAM" id="SignalP"/>
    </source>
</evidence>
<dbReference type="RefSeq" id="WP_345242227.1">
    <property type="nucleotide sequence ID" value="NZ_BAABHD010000021.1"/>
</dbReference>
<proteinExistence type="predicted"/>
<feature type="chain" id="PRO_5045117351" description="Secretion system C-terminal sorting domain-containing protein" evidence="1">
    <location>
        <begin position="24"/>
        <end position="131"/>
    </location>
</feature>
<reference evidence="4" key="1">
    <citation type="journal article" date="2019" name="Int. J. Syst. Evol. Microbiol.">
        <title>The Global Catalogue of Microorganisms (GCM) 10K type strain sequencing project: providing services to taxonomists for standard genome sequencing and annotation.</title>
        <authorList>
            <consortium name="The Broad Institute Genomics Platform"/>
            <consortium name="The Broad Institute Genome Sequencing Center for Infectious Disease"/>
            <person name="Wu L."/>
            <person name="Ma J."/>
        </authorList>
    </citation>
    <scope>NUCLEOTIDE SEQUENCE [LARGE SCALE GENOMIC DNA]</scope>
    <source>
        <strain evidence="4">JCM 17927</strain>
    </source>
</reference>
<evidence type="ECO:0000259" key="2">
    <source>
        <dbReference type="Pfam" id="PF18962"/>
    </source>
</evidence>
<dbReference type="EMBL" id="BAABHD010000021">
    <property type="protein sequence ID" value="GAA4452279.1"/>
    <property type="molecule type" value="Genomic_DNA"/>
</dbReference>
<protein>
    <recommendedName>
        <fullName evidence="2">Secretion system C-terminal sorting domain-containing protein</fullName>
    </recommendedName>
</protein>
<feature type="domain" description="Secretion system C-terminal sorting" evidence="2">
    <location>
        <begin position="41"/>
        <end position="114"/>
    </location>
</feature>
<name>A0ABP8MNG5_9BACT</name>
<evidence type="ECO:0000313" key="3">
    <source>
        <dbReference type="EMBL" id="GAA4452279.1"/>
    </source>
</evidence>
<dbReference type="Pfam" id="PF18962">
    <property type="entry name" value="Por_Secre_tail"/>
    <property type="match status" value="1"/>
</dbReference>
<accession>A0ABP8MNG5</accession>
<feature type="signal peptide" evidence="1">
    <location>
        <begin position="1"/>
        <end position="23"/>
    </location>
</feature>
<dbReference type="InterPro" id="IPR026444">
    <property type="entry name" value="Secre_tail"/>
</dbReference>
<gene>
    <name evidence="3" type="ORF">GCM10023189_15430</name>
</gene>
<dbReference type="Proteomes" id="UP001501175">
    <property type="component" value="Unassembled WGS sequence"/>
</dbReference>
<keyword evidence="4" id="KW-1185">Reference proteome</keyword>
<organism evidence="3 4">
    <name type="scientific">Nibrella saemangeumensis</name>
    <dbReference type="NCBI Taxonomy" id="1084526"/>
    <lineage>
        <taxon>Bacteria</taxon>
        <taxon>Pseudomonadati</taxon>
        <taxon>Bacteroidota</taxon>
        <taxon>Cytophagia</taxon>
        <taxon>Cytophagales</taxon>
        <taxon>Spirosomataceae</taxon>
        <taxon>Nibrella</taxon>
    </lineage>
</organism>
<keyword evidence="1" id="KW-0732">Signal</keyword>
<sequence>MKTIIKTLVLALTLSSVSYVASANPNAGDKKTATSYKAVIFPAANATTLNVIVQKQTGSRVQIVLKNAAGTVLHTEYLTKKEGTFKSKLNLSELVNGTYRVEVTNGADLMVKDFTISDVAPATVSRTIALN</sequence>
<evidence type="ECO:0000313" key="4">
    <source>
        <dbReference type="Proteomes" id="UP001501175"/>
    </source>
</evidence>